<keyword evidence="1" id="KW-0732">Signal</keyword>
<dbReference type="HOGENOM" id="CLU_157994_0_0_10"/>
<feature type="signal peptide" evidence="1">
    <location>
        <begin position="1"/>
        <end position="19"/>
    </location>
</feature>
<proteinExistence type="predicted"/>
<evidence type="ECO:0000256" key="1">
    <source>
        <dbReference type="SAM" id="SignalP"/>
    </source>
</evidence>
<dbReference type="STRING" id="1338011.BD94_3094"/>
<evidence type="ECO:0008006" key="4">
    <source>
        <dbReference type="Google" id="ProtNLM"/>
    </source>
</evidence>
<dbReference type="PROSITE" id="PS51257">
    <property type="entry name" value="PROKAR_LIPOPROTEIN"/>
    <property type="match status" value="1"/>
</dbReference>
<dbReference type="Proteomes" id="UP000028933">
    <property type="component" value="Chromosome"/>
</dbReference>
<sequence>MKAYLFTALLGLSALSSCKATSNTSYTEGPVITLKMGEEKSLQKEKLKIKFVDVPEDSRCPMNARCVWIGNARIKLKVNNQTLILDTQDMPDRKYAKTQVLGGYQYTLESIQPDRVTNVELKKSDYNISVRVEKVSKKN</sequence>
<dbReference type="GeneID" id="56684244"/>
<dbReference type="eggNOG" id="ENOG5033BNR">
    <property type="taxonomic scope" value="Bacteria"/>
</dbReference>
<dbReference type="KEGG" id="eao:BD94_3094"/>
<evidence type="ECO:0000313" key="2">
    <source>
        <dbReference type="EMBL" id="AIL46869.1"/>
    </source>
</evidence>
<organism evidence="2 3">
    <name type="scientific">Elizabethkingia anophelis NUHP1</name>
    <dbReference type="NCBI Taxonomy" id="1338011"/>
    <lineage>
        <taxon>Bacteria</taxon>
        <taxon>Pseudomonadati</taxon>
        <taxon>Bacteroidota</taxon>
        <taxon>Flavobacteriia</taxon>
        <taxon>Flavobacteriales</taxon>
        <taxon>Weeksellaceae</taxon>
        <taxon>Elizabethkingia</taxon>
    </lineage>
</organism>
<name>A0A077EKU2_9FLAO</name>
<accession>A0A077EKU2</accession>
<dbReference type="EMBL" id="CP007547">
    <property type="protein sequence ID" value="AIL46869.1"/>
    <property type="molecule type" value="Genomic_DNA"/>
</dbReference>
<reference evidence="2" key="2">
    <citation type="journal article" date="2015" name="Genome Biol. Evol.">
        <title>Complete Genome Sequence and Transcriptomic Analysis of the Novel Pathogen Elizabethkingia anophelis in Response to Oxidative Stress.</title>
        <authorList>
            <person name="Li Y."/>
            <person name="Liu Y."/>
            <person name="Chew S.C."/>
            <person name="Tay M."/>
            <person name="Salido M.M."/>
            <person name="Teo J."/>
            <person name="Lauro F.M."/>
            <person name="Givskov M."/>
            <person name="Yang L."/>
        </authorList>
    </citation>
    <scope>NUCLEOTIDE SEQUENCE</scope>
    <source>
        <strain evidence="2">NUHP1</strain>
    </source>
</reference>
<dbReference type="RefSeq" id="WP_009089539.1">
    <property type="nucleotide sequence ID" value="NZ_CP007547.1"/>
</dbReference>
<gene>
    <name evidence="2" type="ORF">BD94_3094</name>
</gene>
<feature type="chain" id="PRO_5001717852" description="Lipoprotein" evidence="1">
    <location>
        <begin position="20"/>
        <end position="139"/>
    </location>
</feature>
<reference evidence="2" key="1">
    <citation type="journal article" date="2013" name="Lancet">
        <title>First case of E anophelis outbreak in an intensive-care unit.</title>
        <authorList>
            <person name="Teo J."/>
            <person name="Tan S.Y."/>
            <person name="Tay M."/>
            <person name="Ding Y."/>
            <person name="Kjelleberg S."/>
            <person name="Givskov M."/>
            <person name="Lin R.T."/>
            <person name="Yang L."/>
        </authorList>
    </citation>
    <scope>NUCLEOTIDE SEQUENCE [LARGE SCALE GENOMIC DNA]</scope>
    <source>
        <strain evidence="2">NUHP1</strain>
    </source>
</reference>
<evidence type="ECO:0000313" key="3">
    <source>
        <dbReference type="Proteomes" id="UP000028933"/>
    </source>
</evidence>
<protein>
    <recommendedName>
        <fullName evidence="4">Lipoprotein</fullName>
    </recommendedName>
</protein>
<dbReference type="AlphaFoldDB" id="A0A077EKU2"/>